<keyword evidence="3" id="KW-1185">Reference proteome</keyword>
<dbReference type="Pfam" id="PF13561">
    <property type="entry name" value="adh_short_C2"/>
    <property type="match status" value="1"/>
</dbReference>
<dbReference type="PANTHER" id="PTHR42760:SF111">
    <property type="entry name" value="3-OXOACYL-(ACYL-CARRIER-PROTEIN) REDUCTASE (AFU_ORTHOLOGUE AFUA_1G10100)"/>
    <property type="match status" value="1"/>
</dbReference>
<evidence type="ECO:0000313" key="3">
    <source>
        <dbReference type="Proteomes" id="UP001217417"/>
    </source>
</evidence>
<sequence>MVKCLAWDFGSRKIIVNCIAPGGFKTDMYAEAAAKNLPDGDRMTLEEIDAKISQWSPMGRPGFPDDIAGIVALLSSPEARWITGQTVHASCGAYMTQLMVPCSLCNLSCLHTLNSIRVAQLIS</sequence>
<dbReference type="InterPro" id="IPR002347">
    <property type="entry name" value="SDR_fam"/>
</dbReference>
<reference evidence="2" key="1">
    <citation type="submission" date="2023-03" db="EMBL/GenBank/DDBJ databases">
        <title>Near-Complete genome sequence of Lipomyces tetrasporous NRRL Y-64009, an oleaginous yeast capable of growing on lignocellulosic hydrolysates.</title>
        <authorList>
            <consortium name="Lawrence Berkeley National Laboratory"/>
            <person name="Jagtap S.S."/>
            <person name="Liu J.-J."/>
            <person name="Walukiewicz H.E."/>
            <person name="Pangilinan J."/>
            <person name="Lipzen A."/>
            <person name="Ahrendt S."/>
            <person name="Koriabine M."/>
            <person name="Cobaugh K."/>
            <person name="Salamov A."/>
            <person name="Yoshinaga Y."/>
            <person name="Ng V."/>
            <person name="Daum C."/>
            <person name="Grigoriev I.V."/>
            <person name="Slininger P.J."/>
            <person name="Dien B.S."/>
            <person name="Jin Y.-S."/>
            <person name="Rao C.V."/>
        </authorList>
    </citation>
    <scope>NUCLEOTIDE SEQUENCE</scope>
    <source>
        <strain evidence="2">NRRL Y-64009</strain>
    </source>
</reference>
<dbReference type="EMBL" id="JARPMG010000006">
    <property type="protein sequence ID" value="KAJ8100181.1"/>
    <property type="molecule type" value="Genomic_DNA"/>
</dbReference>
<dbReference type="AlphaFoldDB" id="A0AAD7VSK2"/>
<dbReference type="RefSeq" id="XP_056043631.1">
    <property type="nucleotide sequence ID" value="XM_056187915.1"/>
</dbReference>
<dbReference type="Proteomes" id="UP001217417">
    <property type="component" value="Unassembled WGS sequence"/>
</dbReference>
<protein>
    <submittedName>
        <fullName evidence="2">Uncharacterized protein</fullName>
    </submittedName>
</protein>
<dbReference type="GO" id="GO:0006633">
    <property type="term" value="P:fatty acid biosynthetic process"/>
    <property type="evidence" value="ECO:0007669"/>
    <property type="project" value="TreeGrafter"/>
</dbReference>
<comment type="similarity">
    <text evidence="1">Belongs to the short-chain dehydrogenases/reductases (SDR) family.</text>
</comment>
<proteinExistence type="inferred from homology"/>
<comment type="caution">
    <text evidence="2">The sequence shown here is derived from an EMBL/GenBank/DDBJ whole genome shotgun (WGS) entry which is preliminary data.</text>
</comment>
<organism evidence="2 3">
    <name type="scientific">Lipomyces tetrasporus</name>
    <dbReference type="NCBI Taxonomy" id="54092"/>
    <lineage>
        <taxon>Eukaryota</taxon>
        <taxon>Fungi</taxon>
        <taxon>Dikarya</taxon>
        <taxon>Ascomycota</taxon>
        <taxon>Saccharomycotina</taxon>
        <taxon>Lipomycetes</taxon>
        <taxon>Lipomycetales</taxon>
        <taxon>Lipomycetaceae</taxon>
        <taxon>Lipomyces</taxon>
    </lineage>
</organism>
<name>A0AAD7VSK2_9ASCO</name>
<dbReference type="SUPFAM" id="SSF51735">
    <property type="entry name" value="NAD(P)-binding Rossmann-fold domains"/>
    <property type="match status" value="1"/>
</dbReference>
<dbReference type="Gene3D" id="3.40.50.720">
    <property type="entry name" value="NAD(P)-binding Rossmann-like Domain"/>
    <property type="match status" value="1"/>
</dbReference>
<dbReference type="PANTHER" id="PTHR42760">
    <property type="entry name" value="SHORT-CHAIN DEHYDROGENASES/REDUCTASES FAMILY MEMBER"/>
    <property type="match status" value="1"/>
</dbReference>
<gene>
    <name evidence="2" type="ORF">POJ06DRAFT_255644</name>
</gene>
<accession>A0AAD7VSK2</accession>
<dbReference type="PRINTS" id="PR00081">
    <property type="entry name" value="GDHRDH"/>
</dbReference>
<dbReference type="GO" id="GO:0016616">
    <property type="term" value="F:oxidoreductase activity, acting on the CH-OH group of donors, NAD or NADP as acceptor"/>
    <property type="evidence" value="ECO:0007669"/>
    <property type="project" value="TreeGrafter"/>
</dbReference>
<evidence type="ECO:0000313" key="2">
    <source>
        <dbReference type="EMBL" id="KAJ8100181.1"/>
    </source>
</evidence>
<dbReference type="GeneID" id="80883081"/>
<dbReference type="GO" id="GO:0048038">
    <property type="term" value="F:quinone binding"/>
    <property type="evidence" value="ECO:0007669"/>
    <property type="project" value="TreeGrafter"/>
</dbReference>
<dbReference type="InterPro" id="IPR036291">
    <property type="entry name" value="NAD(P)-bd_dom_sf"/>
</dbReference>
<evidence type="ECO:0000256" key="1">
    <source>
        <dbReference type="ARBA" id="ARBA00006484"/>
    </source>
</evidence>